<dbReference type="EMBL" id="JACGCM010002332">
    <property type="protein sequence ID" value="KAF6141018.1"/>
    <property type="molecule type" value="Genomic_DNA"/>
</dbReference>
<sequence>MVLSKRYKASDMESGNDTSVLESWTVRTRSNKCHPHERERINRSSFPNKCFTTKNLEITQRERQKIRGFGKELSEGDKWLKRAKEPRSRRWQYSSVVRGKLDSTADSHSDTEESVFKMGSSSVNEVLTSSRTNESDNEGESGLEQFLGFPGQLVSYPPGSDAFRELCKAKATVGEKWGNCVEFAVRTWNDNVIWVKVNCLQRDDEESLDLLFRTVKQSVKSIVERKKSFLDEVTEETEVKLVLEGYGLSRKKRVGSKTDKVRKAQSTRSMAGVDEGKKEISSEEARTKTPGSGSSAQPNLTTNKIAKFFPKKWMLKSLPAPGATESGEVTKEKSRTVESSGEKVVEVRPAAVDNLREVEEGARLATLHGEEDTGKMVARLMKGIWLGIEEERSELKKAKNELEKDLAQAKTEAMKEVRHLKASHVVAISQLQVEAKANLEEMVKECDRLGRHLMLKGYSEEEVDAIKADTYIEEGEDEEAEMVGVVDGLDGVSRQTVFDNQGDDIELPEGGSEKIGMKEANENKEDLYVKAHFRLEKLNLAVFDLTLQVEEKDSEIKKGLEELFEATECAEKLQR</sequence>
<evidence type="ECO:0000256" key="2">
    <source>
        <dbReference type="SAM" id="MobiDB-lite"/>
    </source>
</evidence>
<feature type="region of interest" description="Disordered" evidence="2">
    <location>
        <begin position="319"/>
        <end position="342"/>
    </location>
</feature>
<keyword evidence="4" id="KW-1185">Reference proteome</keyword>
<name>A0A7J7LEM3_9MAGN</name>
<protein>
    <submittedName>
        <fullName evidence="3">Uncharacterized protein</fullName>
    </submittedName>
</protein>
<keyword evidence="1" id="KW-0175">Coiled coil</keyword>
<evidence type="ECO:0000313" key="4">
    <source>
        <dbReference type="Proteomes" id="UP000541444"/>
    </source>
</evidence>
<dbReference type="AlphaFoldDB" id="A0A7J7LEM3"/>
<proteinExistence type="predicted"/>
<feature type="region of interest" description="Disordered" evidence="2">
    <location>
        <begin position="102"/>
        <end position="142"/>
    </location>
</feature>
<gene>
    <name evidence="3" type="ORF">GIB67_006463</name>
</gene>
<organism evidence="3 4">
    <name type="scientific">Kingdonia uniflora</name>
    <dbReference type="NCBI Taxonomy" id="39325"/>
    <lineage>
        <taxon>Eukaryota</taxon>
        <taxon>Viridiplantae</taxon>
        <taxon>Streptophyta</taxon>
        <taxon>Embryophyta</taxon>
        <taxon>Tracheophyta</taxon>
        <taxon>Spermatophyta</taxon>
        <taxon>Magnoliopsida</taxon>
        <taxon>Ranunculales</taxon>
        <taxon>Circaeasteraceae</taxon>
        <taxon>Kingdonia</taxon>
    </lineage>
</organism>
<accession>A0A7J7LEM3</accession>
<feature type="compositionally biased region" description="Basic and acidic residues" evidence="2">
    <location>
        <begin position="102"/>
        <end position="115"/>
    </location>
</feature>
<feature type="compositionally biased region" description="Basic and acidic residues" evidence="2">
    <location>
        <begin position="328"/>
        <end position="342"/>
    </location>
</feature>
<feature type="coiled-coil region" evidence="1">
    <location>
        <begin position="385"/>
        <end position="419"/>
    </location>
</feature>
<feature type="compositionally biased region" description="Basic and acidic residues" evidence="2">
    <location>
        <begin position="274"/>
        <end position="287"/>
    </location>
</feature>
<feature type="compositionally biased region" description="Polar residues" evidence="2">
    <location>
        <begin position="289"/>
        <end position="300"/>
    </location>
</feature>
<feature type="compositionally biased region" description="Polar residues" evidence="2">
    <location>
        <begin position="119"/>
        <end position="132"/>
    </location>
</feature>
<comment type="caution">
    <text evidence="3">The sequence shown here is derived from an EMBL/GenBank/DDBJ whole genome shotgun (WGS) entry which is preliminary data.</text>
</comment>
<reference evidence="3 4" key="1">
    <citation type="journal article" date="2020" name="IScience">
        <title>Genome Sequencing of the Endangered Kingdonia uniflora (Circaeasteraceae, Ranunculales) Reveals Potential Mechanisms of Evolutionary Specialization.</title>
        <authorList>
            <person name="Sun Y."/>
            <person name="Deng T."/>
            <person name="Zhang A."/>
            <person name="Moore M.J."/>
            <person name="Landis J.B."/>
            <person name="Lin N."/>
            <person name="Zhang H."/>
            <person name="Zhang X."/>
            <person name="Huang J."/>
            <person name="Zhang X."/>
            <person name="Sun H."/>
            <person name="Wang H."/>
        </authorList>
    </citation>
    <scope>NUCLEOTIDE SEQUENCE [LARGE SCALE GENOMIC DNA]</scope>
    <source>
        <strain evidence="3">TB1705</strain>
        <tissue evidence="3">Leaf</tissue>
    </source>
</reference>
<feature type="region of interest" description="Disordered" evidence="2">
    <location>
        <begin position="254"/>
        <end position="300"/>
    </location>
</feature>
<evidence type="ECO:0000313" key="3">
    <source>
        <dbReference type="EMBL" id="KAF6141018.1"/>
    </source>
</evidence>
<evidence type="ECO:0000256" key="1">
    <source>
        <dbReference type="SAM" id="Coils"/>
    </source>
</evidence>
<dbReference type="Proteomes" id="UP000541444">
    <property type="component" value="Unassembled WGS sequence"/>
</dbReference>